<comment type="catalytic activity">
    <reaction evidence="10">
        <text>8-oxo-dGTP + H2O = 8-oxo-dGMP + diphosphate + H(+)</text>
        <dbReference type="Rhea" id="RHEA:31575"/>
        <dbReference type="ChEBI" id="CHEBI:15377"/>
        <dbReference type="ChEBI" id="CHEBI:15378"/>
        <dbReference type="ChEBI" id="CHEBI:33019"/>
        <dbReference type="ChEBI" id="CHEBI:63224"/>
        <dbReference type="ChEBI" id="CHEBI:77896"/>
        <dbReference type="EC" id="3.6.1.55"/>
    </reaction>
</comment>
<keyword evidence="8" id="KW-0460">Magnesium</keyword>
<evidence type="ECO:0000256" key="6">
    <source>
        <dbReference type="ARBA" id="ARBA00022763"/>
    </source>
</evidence>
<evidence type="ECO:0000256" key="7">
    <source>
        <dbReference type="ARBA" id="ARBA00022801"/>
    </source>
</evidence>
<organism evidence="13 14">
    <name type="scientific">Candidatus Eubacterium faecipullorum</name>
    <dbReference type="NCBI Taxonomy" id="2838571"/>
    <lineage>
        <taxon>Bacteria</taxon>
        <taxon>Bacillati</taxon>
        <taxon>Bacillota</taxon>
        <taxon>Clostridia</taxon>
        <taxon>Eubacteriales</taxon>
        <taxon>Eubacteriaceae</taxon>
        <taxon>Eubacterium</taxon>
    </lineage>
</organism>
<dbReference type="InterPro" id="IPR020084">
    <property type="entry name" value="NUDIX_hydrolase_CS"/>
</dbReference>
<dbReference type="GO" id="GO:0006281">
    <property type="term" value="P:DNA repair"/>
    <property type="evidence" value="ECO:0007669"/>
    <property type="project" value="UniProtKB-KW"/>
</dbReference>
<keyword evidence="6" id="KW-0227">DNA damage</keyword>
<evidence type="ECO:0000256" key="8">
    <source>
        <dbReference type="ARBA" id="ARBA00022842"/>
    </source>
</evidence>
<dbReference type="GO" id="GO:0035539">
    <property type="term" value="F:8-oxo-7,8-dihydrodeoxyguanosine triphosphate pyrophosphatase activity"/>
    <property type="evidence" value="ECO:0007669"/>
    <property type="project" value="UniProtKB-EC"/>
</dbReference>
<keyword evidence="4" id="KW-0235">DNA replication</keyword>
<keyword evidence="5" id="KW-0479">Metal-binding</keyword>
<dbReference type="InterPro" id="IPR015797">
    <property type="entry name" value="NUDIX_hydrolase-like_dom_sf"/>
</dbReference>
<proteinExistence type="inferred from homology"/>
<dbReference type="Gene3D" id="3.90.79.10">
    <property type="entry name" value="Nucleoside Triphosphate Pyrophosphohydrolase"/>
    <property type="match status" value="1"/>
</dbReference>
<evidence type="ECO:0000256" key="9">
    <source>
        <dbReference type="ARBA" id="ARBA00023204"/>
    </source>
</evidence>
<keyword evidence="7" id="KW-0378">Hydrolase</keyword>
<name>A0A9D1RAV5_9FIRM</name>
<dbReference type="GO" id="GO:0008413">
    <property type="term" value="F:8-oxo-7,8-dihydroguanosine triphosphate pyrophosphatase activity"/>
    <property type="evidence" value="ECO:0007669"/>
    <property type="project" value="TreeGrafter"/>
</dbReference>
<keyword evidence="3" id="KW-0515">Mutator protein</keyword>
<comment type="similarity">
    <text evidence="2">Belongs to the Nudix hydrolase family.</text>
</comment>
<evidence type="ECO:0000259" key="12">
    <source>
        <dbReference type="PROSITE" id="PS51462"/>
    </source>
</evidence>
<dbReference type="PANTHER" id="PTHR47707:SF1">
    <property type="entry name" value="NUDIX HYDROLASE FAMILY PROTEIN"/>
    <property type="match status" value="1"/>
</dbReference>
<dbReference type="CDD" id="cd04693">
    <property type="entry name" value="NUDIX_Hydrolase"/>
    <property type="match status" value="1"/>
</dbReference>
<reference evidence="13" key="1">
    <citation type="journal article" date="2021" name="PeerJ">
        <title>Extensive microbial diversity within the chicken gut microbiome revealed by metagenomics and culture.</title>
        <authorList>
            <person name="Gilroy R."/>
            <person name="Ravi A."/>
            <person name="Getino M."/>
            <person name="Pursley I."/>
            <person name="Horton D.L."/>
            <person name="Alikhan N.F."/>
            <person name="Baker D."/>
            <person name="Gharbi K."/>
            <person name="Hall N."/>
            <person name="Watson M."/>
            <person name="Adriaenssens E.M."/>
            <person name="Foster-Nyarko E."/>
            <person name="Jarju S."/>
            <person name="Secka A."/>
            <person name="Antonio M."/>
            <person name="Oren A."/>
            <person name="Chaudhuri R.R."/>
            <person name="La Ragione R."/>
            <person name="Hildebrand F."/>
            <person name="Pallen M.J."/>
        </authorList>
    </citation>
    <scope>NUCLEOTIDE SEQUENCE</scope>
    <source>
        <strain evidence="13">421</strain>
    </source>
</reference>
<dbReference type="GO" id="GO:0044715">
    <property type="term" value="F:8-oxo-dGDP phosphatase activity"/>
    <property type="evidence" value="ECO:0007669"/>
    <property type="project" value="TreeGrafter"/>
</dbReference>
<evidence type="ECO:0000313" key="14">
    <source>
        <dbReference type="Proteomes" id="UP000824205"/>
    </source>
</evidence>
<dbReference type="Pfam" id="PF00293">
    <property type="entry name" value="NUDIX"/>
    <property type="match status" value="1"/>
</dbReference>
<dbReference type="PROSITE" id="PS51462">
    <property type="entry name" value="NUDIX"/>
    <property type="match status" value="1"/>
</dbReference>
<dbReference type="PANTHER" id="PTHR47707">
    <property type="entry name" value="8-OXO-DGTP DIPHOSPHATASE"/>
    <property type="match status" value="1"/>
</dbReference>
<evidence type="ECO:0000256" key="10">
    <source>
        <dbReference type="ARBA" id="ARBA00035861"/>
    </source>
</evidence>
<dbReference type="AlphaFoldDB" id="A0A9D1RAV5"/>
<dbReference type="InterPro" id="IPR047127">
    <property type="entry name" value="MutT-like"/>
</dbReference>
<accession>A0A9D1RAV5</accession>
<keyword evidence="9" id="KW-0234">DNA repair</keyword>
<evidence type="ECO:0000256" key="11">
    <source>
        <dbReference type="ARBA" id="ARBA00038905"/>
    </source>
</evidence>
<feature type="domain" description="Nudix hydrolase" evidence="12">
    <location>
        <begin position="29"/>
        <end position="160"/>
    </location>
</feature>
<gene>
    <name evidence="13" type="ORF">IAA48_00415</name>
</gene>
<evidence type="ECO:0000313" key="13">
    <source>
        <dbReference type="EMBL" id="HIW84936.1"/>
    </source>
</evidence>
<reference evidence="13" key="2">
    <citation type="submission" date="2021-04" db="EMBL/GenBank/DDBJ databases">
        <authorList>
            <person name="Gilroy R."/>
        </authorList>
    </citation>
    <scope>NUCLEOTIDE SEQUENCE</scope>
    <source>
        <strain evidence="13">421</strain>
    </source>
</reference>
<evidence type="ECO:0000256" key="4">
    <source>
        <dbReference type="ARBA" id="ARBA00022705"/>
    </source>
</evidence>
<dbReference type="GO" id="GO:0046872">
    <property type="term" value="F:metal ion binding"/>
    <property type="evidence" value="ECO:0007669"/>
    <property type="project" value="UniProtKB-KW"/>
</dbReference>
<dbReference type="GO" id="GO:0006260">
    <property type="term" value="P:DNA replication"/>
    <property type="evidence" value="ECO:0007669"/>
    <property type="project" value="UniProtKB-KW"/>
</dbReference>
<dbReference type="Proteomes" id="UP000824205">
    <property type="component" value="Unassembled WGS sequence"/>
</dbReference>
<sequence length="169" mass="19464">MSEFWDIYDKNRKLTGRTVERGKPMRQDEYHIVVNVWIKNSKGQWLISKRTANKHFPLLWEPTGGSAVAGESSFDAALRETREELGIELDPKKGNLFTTALRQYKKFPDFLDVWVFEHECGIESITLQPGETCGAMWATSAEIKQLAQNGEFVPQNIFPYLDKLFEVYG</sequence>
<evidence type="ECO:0000256" key="2">
    <source>
        <dbReference type="ARBA" id="ARBA00005582"/>
    </source>
</evidence>
<dbReference type="PROSITE" id="PS00893">
    <property type="entry name" value="NUDIX_BOX"/>
    <property type="match status" value="1"/>
</dbReference>
<evidence type="ECO:0000256" key="5">
    <source>
        <dbReference type="ARBA" id="ARBA00022723"/>
    </source>
</evidence>
<dbReference type="EC" id="3.6.1.55" evidence="11"/>
<dbReference type="GO" id="GO:0044716">
    <property type="term" value="F:8-oxo-GDP phosphatase activity"/>
    <property type="evidence" value="ECO:0007669"/>
    <property type="project" value="TreeGrafter"/>
</dbReference>
<comment type="cofactor">
    <cofactor evidence="1">
        <name>Mg(2+)</name>
        <dbReference type="ChEBI" id="CHEBI:18420"/>
    </cofactor>
</comment>
<evidence type="ECO:0000256" key="3">
    <source>
        <dbReference type="ARBA" id="ARBA00022457"/>
    </source>
</evidence>
<dbReference type="InterPro" id="IPR000086">
    <property type="entry name" value="NUDIX_hydrolase_dom"/>
</dbReference>
<dbReference type="EMBL" id="DXGE01000001">
    <property type="protein sequence ID" value="HIW84936.1"/>
    <property type="molecule type" value="Genomic_DNA"/>
</dbReference>
<dbReference type="SUPFAM" id="SSF55811">
    <property type="entry name" value="Nudix"/>
    <property type="match status" value="1"/>
</dbReference>
<evidence type="ECO:0000256" key="1">
    <source>
        <dbReference type="ARBA" id="ARBA00001946"/>
    </source>
</evidence>
<protein>
    <recommendedName>
        <fullName evidence="11">8-oxo-dGTP diphosphatase</fullName>
        <ecNumber evidence="11">3.6.1.55</ecNumber>
    </recommendedName>
</protein>
<comment type="caution">
    <text evidence="13">The sequence shown here is derived from an EMBL/GenBank/DDBJ whole genome shotgun (WGS) entry which is preliminary data.</text>
</comment>